<reference evidence="1" key="1">
    <citation type="journal article" date="2014" name="Front. Microbiol.">
        <title>High frequency of phylogenetically diverse reductive dehalogenase-homologous genes in deep subseafloor sedimentary metagenomes.</title>
        <authorList>
            <person name="Kawai M."/>
            <person name="Futagami T."/>
            <person name="Toyoda A."/>
            <person name="Takaki Y."/>
            <person name="Nishi S."/>
            <person name="Hori S."/>
            <person name="Arai W."/>
            <person name="Tsubouchi T."/>
            <person name="Morono Y."/>
            <person name="Uchiyama I."/>
            <person name="Ito T."/>
            <person name="Fujiyama A."/>
            <person name="Inagaki F."/>
            <person name="Takami H."/>
        </authorList>
    </citation>
    <scope>NUCLEOTIDE SEQUENCE</scope>
    <source>
        <strain evidence="1">Expedition CK06-06</strain>
    </source>
</reference>
<evidence type="ECO:0008006" key="2">
    <source>
        <dbReference type="Google" id="ProtNLM"/>
    </source>
</evidence>
<evidence type="ECO:0000313" key="1">
    <source>
        <dbReference type="EMBL" id="GAI85366.1"/>
    </source>
</evidence>
<comment type="caution">
    <text evidence="1">The sequence shown here is derived from an EMBL/GenBank/DDBJ whole genome shotgun (WGS) entry which is preliminary data.</text>
</comment>
<dbReference type="EMBL" id="BARW01008536">
    <property type="protein sequence ID" value="GAI85366.1"/>
    <property type="molecule type" value="Genomic_DNA"/>
</dbReference>
<dbReference type="AlphaFoldDB" id="X1T1U4"/>
<protein>
    <recommendedName>
        <fullName evidence="2">HMA domain-containing protein</fullName>
    </recommendedName>
</protein>
<dbReference type="GO" id="GO:0046872">
    <property type="term" value="F:metal ion binding"/>
    <property type="evidence" value="ECO:0007669"/>
    <property type="project" value="InterPro"/>
</dbReference>
<organism evidence="1">
    <name type="scientific">marine sediment metagenome</name>
    <dbReference type="NCBI Taxonomy" id="412755"/>
    <lineage>
        <taxon>unclassified sequences</taxon>
        <taxon>metagenomes</taxon>
        <taxon>ecological metagenomes</taxon>
    </lineage>
</organism>
<sequence>MKKSIFSFALLVSVIAFFACSGGNGKKQNQEGEQIAQLQETSFKVYGACGMCKNRIEKAANAVDGVQSAEWGQENNILSFSYPKLKIFLWKSMLSDSAIFSPSVFKFSH</sequence>
<dbReference type="InterPro" id="IPR036163">
    <property type="entry name" value="HMA_dom_sf"/>
</dbReference>
<name>X1T1U4_9ZZZZ</name>
<dbReference type="Gene3D" id="3.30.70.100">
    <property type="match status" value="1"/>
</dbReference>
<accession>X1T1U4</accession>
<proteinExistence type="predicted"/>
<dbReference type="InterPro" id="IPR006121">
    <property type="entry name" value="HMA_dom"/>
</dbReference>
<dbReference type="PROSITE" id="PS51257">
    <property type="entry name" value="PROKAR_LIPOPROTEIN"/>
    <property type="match status" value="1"/>
</dbReference>
<dbReference type="SUPFAM" id="SSF55008">
    <property type="entry name" value="HMA, heavy metal-associated domain"/>
    <property type="match status" value="1"/>
</dbReference>
<gene>
    <name evidence="1" type="ORF">S12H4_17464</name>
</gene>
<dbReference type="CDD" id="cd00371">
    <property type="entry name" value="HMA"/>
    <property type="match status" value="1"/>
</dbReference>